<dbReference type="GO" id="GO:0016757">
    <property type="term" value="F:glycosyltransferase activity"/>
    <property type="evidence" value="ECO:0007669"/>
    <property type="project" value="UniProtKB-ARBA"/>
</dbReference>
<dbReference type="InterPro" id="IPR005195">
    <property type="entry name" value="Glyco_hydro_65_M"/>
</dbReference>
<dbReference type="SUPFAM" id="SSF48208">
    <property type="entry name" value="Six-hairpin glycosidases"/>
    <property type="match status" value="1"/>
</dbReference>
<organism evidence="3 4">
    <name type="scientific">Elizabethkingia miricola</name>
    <name type="common">Chryseobacterium miricola</name>
    <dbReference type="NCBI Taxonomy" id="172045"/>
    <lineage>
        <taxon>Bacteria</taxon>
        <taxon>Pseudomonadati</taxon>
        <taxon>Bacteroidota</taxon>
        <taxon>Flavobacteriia</taxon>
        <taxon>Flavobacteriales</taxon>
        <taxon>Weeksellaceae</taxon>
        <taxon>Elizabethkingia</taxon>
    </lineage>
</organism>
<dbReference type="SUPFAM" id="SSF74650">
    <property type="entry name" value="Galactose mutarotase-like"/>
    <property type="match status" value="1"/>
</dbReference>
<feature type="domain" description="Glycoside hydrolase family 65 N-terminal" evidence="2">
    <location>
        <begin position="66"/>
        <end position="279"/>
    </location>
</feature>
<protein>
    <submittedName>
        <fullName evidence="3">Glycoside hydrolase family 65 protein</fullName>
    </submittedName>
</protein>
<dbReference type="InterPro" id="IPR008928">
    <property type="entry name" value="6-hairpin_glycosidase_sf"/>
</dbReference>
<keyword evidence="3" id="KW-0378">Hydrolase</keyword>
<dbReference type="Gene3D" id="2.70.98.40">
    <property type="entry name" value="Glycoside hydrolase, family 65, N-terminal domain"/>
    <property type="match status" value="1"/>
</dbReference>
<dbReference type="InterPro" id="IPR012341">
    <property type="entry name" value="6hp_glycosidase-like_sf"/>
</dbReference>
<feature type="domain" description="Glycoside hydrolase family 65 central catalytic" evidence="1">
    <location>
        <begin position="336"/>
        <end position="557"/>
    </location>
</feature>
<evidence type="ECO:0000259" key="2">
    <source>
        <dbReference type="Pfam" id="PF03636"/>
    </source>
</evidence>
<dbReference type="Proteomes" id="UP001239265">
    <property type="component" value="Unassembled WGS sequence"/>
</dbReference>
<name>A0ABD5B537_ELIMR</name>
<dbReference type="Pfam" id="PF03636">
    <property type="entry name" value="Glyco_hydro_65N"/>
    <property type="match status" value="1"/>
</dbReference>
<dbReference type="InterPro" id="IPR011013">
    <property type="entry name" value="Gal_mutarotase_sf_dom"/>
</dbReference>
<comment type="caution">
    <text evidence="3">The sequence shown here is derived from an EMBL/GenBank/DDBJ whole genome shotgun (WGS) entry which is preliminary data.</text>
</comment>
<accession>A0ABD5B537</accession>
<dbReference type="GO" id="GO:0016787">
    <property type="term" value="F:hydrolase activity"/>
    <property type="evidence" value="ECO:0007669"/>
    <property type="project" value="UniProtKB-KW"/>
</dbReference>
<proteinExistence type="predicted"/>
<evidence type="ECO:0000259" key="1">
    <source>
        <dbReference type="Pfam" id="PF03632"/>
    </source>
</evidence>
<gene>
    <name evidence="3" type="ORF">QT385_09010</name>
</gene>
<dbReference type="PANTHER" id="PTHR11051">
    <property type="entry name" value="GLYCOSYL HYDROLASE-RELATED"/>
    <property type="match status" value="1"/>
</dbReference>
<evidence type="ECO:0000313" key="4">
    <source>
        <dbReference type="Proteomes" id="UP001239265"/>
    </source>
</evidence>
<dbReference type="InterPro" id="IPR037018">
    <property type="entry name" value="GH65_N"/>
</dbReference>
<dbReference type="Pfam" id="PF03632">
    <property type="entry name" value="Glyco_hydro_65m"/>
    <property type="match status" value="1"/>
</dbReference>
<dbReference type="EMBL" id="JAUCQJ010000002">
    <property type="protein sequence ID" value="MDQ8748776.1"/>
    <property type="molecule type" value="Genomic_DNA"/>
</dbReference>
<dbReference type="AlphaFoldDB" id="A0ABD5B537"/>
<dbReference type="PANTHER" id="PTHR11051:SF8">
    <property type="entry name" value="PROTEIN-GLUCOSYLGALACTOSYLHYDROXYLYSINE GLUCOSIDASE"/>
    <property type="match status" value="1"/>
</dbReference>
<reference evidence="3 4" key="1">
    <citation type="submission" date="2023-06" db="EMBL/GenBank/DDBJ databases">
        <title>Nosocomial Elizabethkingia miricola genome.</title>
        <authorList>
            <person name="Morgado S."/>
            <person name="Fonseca E."/>
            <person name="Freitas F."/>
            <person name="Vicente A.C."/>
        </authorList>
    </citation>
    <scope>NUCLEOTIDE SEQUENCE [LARGE SCALE GENOMIC DNA]</scope>
    <source>
        <strain evidence="3 4">EM15</strain>
    </source>
</reference>
<dbReference type="InterPro" id="IPR005196">
    <property type="entry name" value="Glyco_hydro_65_N"/>
</dbReference>
<sequence>MKNFSGKRRYRFIYLLLKNNNNMHHFSTIYIRIQILLLFSFFSSLFGQNSWVIEAENIDPKRYTGISVSNGMIGVVSSPEPMKVSQTILAGVYDQYGRGRTSNFLSGFNLLDLNLTIDGVPVNLDNISNYKQKLDMKKASFAGSFDYKDIATVAYNYIAIRNLPNNVMLNVSIKAKKNITFRAENLLKQPPGFKDNQQFYTEITPPHAKIRLLTSLAKSPTGSIIMAASNTFVFPEKHGEQPKIIYNKKDNEQHTMAFSQKLQTSQTYTFSLVGTLISSALVNDPLNYAERLSIYAGLQGIEKIKTKHEAEWEKLWEGDIQIEGDPQVQQDVHNMMYHLYSFSREGSDTSLSPVGLSGVGYNGHIFWDTELFMFKPLLFFKPEIAKSLVDYRFNRLKAAEENARIYGYKGAMYPWESAVSGEEETPVWALTGTYEHHITGDVAFAAWHYYLFTKDVQWLKEKGWPILKKTAEFWESRIEKKGDKYHILNVVAADEWAENVDNNAYTNAIAKLNFKYANEAAKILNLPVNNTWKNIADNLIFSKMENGVTREHDSYTGQKIKQADVNLLAYPLGIINSKEQILKDLLYYQEKVPQEKTPAMTKSIFALLHSRLGNGKEAYKWFKESYEPNLLPPFRVLAETAEGDNPYFITGAGGSLQAVIMGFAGVDFGSDGNIIQTKNALPPHWKKIMVKGIGMQKQTYSNASSR</sequence>
<dbReference type="Gene3D" id="1.50.10.10">
    <property type="match status" value="1"/>
</dbReference>
<evidence type="ECO:0000313" key="3">
    <source>
        <dbReference type="EMBL" id="MDQ8748776.1"/>
    </source>
</evidence>